<dbReference type="GO" id="GO:0005525">
    <property type="term" value="F:GTP binding"/>
    <property type="evidence" value="ECO:0007669"/>
    <property type="project" value="UniProtKB-KW"/>
</dbReference>
<gene>
    <name evidence="6" type="ORF">C2845_PM07G03900</name>
</gene>
<comment type="similarity">
    <text evidence="1 5">Belongs to the GPN-loop GTPase family.</text>
</comment>
<comment type="function">
    <text evidence="5">Small GTPase required for proper nuclear import of RNA polymerase II (RNAPII). May act at an RNAP assembly step prior to nuclear import.</text>
</comment>
<keyword evidence="4 5" id="KW-0342">GTP-binding</keyword>
<evidence type="ECO:0000256" key="2">
    <source>
        <dbReference type="ARBA" id="ARBA00022741"/>
    </source>
</evidence>
<evidence type="ECO:0000256" key="5">
    <source>
        <dbReference type="RuleBase" id="RU365059"/>
    </source>
</evidence>
<dbReference type="PANTHER" id="PTHR21231:SF8">
    <property type="entry name" value="GPN-LOOP GTPASE 1"/>
    <property type="match status" value="1"/>
</dbReference>
<evidence type="ECO:0000313" key="7">
    <source>
        <dbReference type="Proteomes" id="UP000275267"/>
    </source>
</evidence>
<dbReference type="GO" id="GO:0005634">
    <property type="term" value="C:nucleus"/>
    <property type="evidence" value="ECO:0007669"/>
    <property type="project" value="UniProtKB-SubCell"/>
</dbReference>
<evidence type="ECO:0000256" key="4">
    <source>
        <dbReference type="ARBA" id="ARBA00023134"/>
    </source>
</evidence>
<dbReference type="EC" id="3.6.5.-" evidence="5"/>
<organism evidence="6 7">
    <name type="scientific">Panicum miliaceum</name>
    <name type="common">Proso millet</name>
    <name type="synonym">Broomcorn millet</name>
    <dbReference type="NCBI Taxonomy" id="4540"/>
    <lineage>
        <taxon>Eukaryota</taxon>
        <taxon>Viridiplantae</taxon>
        <taxon>Streptophyta</taxon>
        <taxon>Embryophyta</taxon>
        <taxon>Tracheophyta</taxon>
        <taxon>Spermatophyta</taxon>
        <taxon>Magnoliopsida</taxon>
        <taxon>Liliopsida</taxon>
        <taxon>Poales</taxon>
        <taxon>Poaceae</taxon>
        <taxon>PACMAD clade</taxon>
        <taxon>Panicoideae</taxon>
        <taxon>Panicodae</taxon>
        <taxon>Paniceae</taxon>
        <taxon>Panicinae</taxon>
        <taxon>Panicum</taxon>
        <taxon>Panicum sect. Panicum</taxon>
    </lineage>
</organism>
<keyword evidence="3 5" id="KW-0378">Hydrolase</keyword>
<keyword evidence="2 5" id="KW-0547">Nucleotide-binding</keyword>
<dbReference type="OrthoDB" id="243313at2759"/>
<dbReference type="Proteomes" id="UP000275267">
    <property type="component" value="Unassembled WGS sequence"/>
</dbReference>
<dbReference type="GO" id="GO:0003924">
    <property type="term" value="F:GTPase activity"/>
    <property type="evidence" value="ECO:0007669"/>
    <property type="project" value="TreeGrafter"/>
</dbReference>
<dbReference type="InterPro" id="IPR004130">
    <property type="entry name" value="Gpn"/>
</dbReference>
<dbReference type="STRING" id="4540.A0A3L6SIA0"/>
<evidence type="ECO:0000256" key="1">
    <source>
        <dbReference type="ARBA" id="ARBA00005290"/>
    </source>
</evidence>
<dbReference type="Pfam" id="PF03029">
    <property type="entry name" value="ATP_bind_1"/>
    <property type="match status" value="1"/>
</dbReference>
<proteinExistence type="inferred from homology"/>
<protein>
    <recommendedName>
        <fullName evidence="5">GPN-loop GTPase</fullName>
        <ecNumber evidence="5">3.6.5.-</ecNumber>
    </recommendedName>
</protein>
<dbReference type="Gene3D" id="3.40.50.300">
    <property type="entry name" value="P-loop containing nucleotide triphosphate hydrolases"/>
    <property type="match status" value="1"/>
</dbReference>
<name>A0A3L6SIA0_PANMI</name>
<evidence type="ECO:0000256" key="3">
    <source>
        <dbReference type="ARBA" id="ARBA00022801"/>
    </source>
</evidence>
<sequence length="92" mass="10592">MTLPFGTNIDIRDTVRYKDVMKEYGLGPNGGILTSLKGEDFFIRNKTILLHHVPVLRRIADINVSPQRQYQHRMVKVDDINISEINILLTSQ</sequence>
<reference evidence="7" key="1">
    <citation type="journal article" date="2019" name="Nat. Commun.">
        <title>The genome of broomcorn millet.</title>
        <authorList>
            <person name="Zou C."/>
            <person name="Miki D."/>
            <person name="Li D."/>
            <person name="Tang Q."/>
            <person name="Xiao L."/>
            <person name="Rajput S."/>
            <person name="Deng P."/>
            <person name="Jia W."/>
            <person name="Huang R."/>
            <person name="Zhang M."/>
            <person name="Sun Y."/>
            <person name="Hu J."/>
            <person name="Fu X."/>
            <person name="Schnable P.S."/>
            <person name="Li F."/>
            <person name="Zhang H."/>
            <person name="Feng B."/>
            <person name="Zhu X."/>
            <person name="Liu R."/>
            <person name="Schnable J.C."/>
            <person name="Zhu J.-K."/>
            <person name="Zhang H."/>
        </authorList>
    </citation>
    <scope>NUCLEOTIDE SEQUENCE [LARGE SCALE GENOMIC DNA]</scope>
</reference>
<dbReference type="InterPro" id="IPR027417">
    <property type="entry name" value="P-loop_NTPase"/>
</dbReference>
<comment type="subcellular location">
    <subcellularLocation>
        <location evidence="5">Cytoplasm</location>
    </subcellularLocation>
    <subcellularLocation>
        <location evidence="5">Nucleus</location>
    </subcellularLocation>
</comment>
<comment type="subunit">
    <text evidence="5">Binds to RNA polymerase II.</text>
</comment>
<comment type="caution">
    <text evidence="6">The sequence shown here is derived from an EMBL/GenBank/DDBJ whole genome shotgun (WGS) entry which is preliminary data.</text>
</comment>
<accession>A0A3L6SIA0</accession>
<keyword evidence="7" id="KW-1185">Reference proteome</keyword>
<dbReference type="EMBL" id="PQIB02000004">
    <property type="protein sequence ID" value="RLN21790.1"/>
    <property type="molecule type" value="Genomic_DNA"/>
</dbReference>
<dbReference type="GO" id="GO:0005737">
    <property type="term" value="C:cytoplasm"/>
    <property type="evidence" value="ECO:0007669"/>
    <property type="project" value="UniProtKB-SubCell"/>
</dbReference>
<dbReference type="PANTHER" id="PTHR21231">
    <property type="entry name" value="XPA-BINDING PROTEIN 1-RELATED"/>
    <property type="match status" value="1"/>
</dbReference>
<keyword evidence="5" id="KW-0963">Cytoplasm</keyword>
<evidence type="ECO:0000313" key="6">
    <source>
        <dbReference type="EMBL" id="RLN21790.1"/>
    </source>
</evidence>
<dbReference type="AlphaFoldDB" id="A0A3L6SIA0"/>